<comment type="caution">
    <text evidence="4">The sequence shown here is derived from an EMBL/GenBank/DDBJ whole genome shotgun (WGS) entry which is preliminary data.</text>
</comment>
<dbReference type="PANTHER" id="PTHR40065">
    <property type="entry name" value="RNA-BINDING PROTEIN YHBY"/>
    <property type="match status" value="1"/>
</dbReference>
<dbReference type="InterPro" id="IPR001890">
    <property type="entry name" value="RNA-binding_CRM"/>
</dbReference>
<evidence type="ECO:0000313" key="4">
    <source>
        <dbReference type="EMBL" id="GFZ75912.1"/>
    </source>
</evidence>
<dbReference type="Gene3D" id="3.30.110.60">
    <property type="entry name" value="YhbY-like"/>
    <property type="match status" value="1"/>
</dbReference>
<dbReference type="NCBIfam" id="TIGR00253">
    <property type="entry name" value="RNA_bind_YhbY"/>
    <property type="match status" value="1"/>
</dbReference>
<feature type="domain" description="CRM" evidence="3">
    <location>
        <begin position="1"/>
        <end position="95"/>
    </location>
</feature>
<dbReference type="Pfam" id="PF01985">
    <property type="entry name" value="CRS1_YhbY"/>
    <property type="match status" value="1"/>
</dbReference>
<proteinExistence type="predicted"/>
<dbReference type="GO" id="GO:0003723">
    <property type="term" value="F:RNA binding"/>
    <property type="evidence" value="ECO:0007669"/>
    <property type="project" value="UniProtKB-UniRule"/>
</dbReference>
<evidence type="ECO:0000313" key="5">
    <source>
        <dbReference type="Proteomes" id="UP000627715"/>
    </source>
</evidence>
<dbReference type="PANTHER" id="PTHR40065:SF3">
    <property type="entry name" value="RNA-BINDING PROTEIN YHBY"/>
    <property type="match status" value="1"/>
</dbReference>
<organism evidence="4 5">
    <name type="scientific">Pseudohongiella nitratireducens</name>
    <dbReference type="NCBI Taxonomy" id="1768907"/>
    <lineage>
        <taxon>Bacteria</taxon>
        <taxon>Pseudomonadati</taxon>
        <taxon>Pseudomonadota</taxon>
        <taxon>Gammaproteobacteria</taxon>
        <taxon>Pseudomonadales</taxon>
        <taxon>Pseudohongiellaceae</taxon>
        <taxon>Pseudohongiella</taxon>
    </lineage>
</organism>
<dbReference type="EMBL" id="BMIY01000007">
    <property type="protein sequence ID" value="GFZ75912.1"/>
    <property type="molecule type" value="Genomic_DNA"/>
</dbReference>
<accession>A0A916QJF3</accession>
<dbReference type="SUPFAM" id="SSF75471">
    <property type="entry name" value="YhbY-like"/>
    <property type="match status" value="1"/>
</dbReference>
<dbReference type="Proteomes" id="UP000627715">
    <property type="component" value="Unassembled WGS sequence"/>
</dbReference>
<dbReference type="PROSITE" id="PS51295">
    <property type="entry name" value="CRM"/>
    <property type="match status" value="1"/>
</dbReference>
<keyword evidence="1 2" id="KW-0694">RNA-binding</keyword>
<dbReference type="InterPro" id="IPR035920">
    <property type="entry name" value="YhbY-like_sf"/>
</dbReference>
<gene>
    <name evidence="4" type="ORF">GCM10011403_18290</name>
</gene>
<evidence type="ECO:0000256" key="2">
    <source>
        <dbReference type="PROSITE-ProRule" id="PRU00626"/>
    </source>
</evidence>
<dbReference type="InterPro" id="IPR017924">
    <property type="entry name" value="RNA-binding_YhbY"/>
</dbReference>
<dbReference type="AlphaFoldDB" id="A0A916QJF3"/>
<reference evidence="4" key="2">
    <citation type="submission" date="2020-09" db="EMBL/GenBank/DDBJ databases">
        <authorList>
            <person name="Sun Q."/>
            <person name="Zhou Y."/>
        </authorList>
    </citation>
    <scope>NUCLEOTIDE SEQUENCE</scope>
    <source>
        <strain evidence="4">CGMCC 1.15425</strain>
    </source>
</reference>
<evidence type="ECO:0000256" key="1">
    <source>
        <dbReference type="ARBA" id="ARBA00022884"/>
    </source>
</evidence>
<sequence>MDNQQLKKLRTIAHQLRPILTIAGDGVTENIIKELNQALERHELIKIKIQLGDRELRQQVADELCLQSSAECVQRIGNVAVLYRAAKEPNPKLSNLLRHQ</sequence>
<dbReference type="OrthoDB" id="9797519at2"/>
<dbReference type="InterPro" id="IPR051925">
    <property type="entry name" value="RNA-binding_domain"/>
</dbReference>
<dbReference type="SMART" id="SM01103">
    <property type="entry name" value="CRS1_YhbY"/>
    <property type="match status" value="1"/>
</dbReference>
<evidence type="ECO:0000259" key="3">
    <source>
        <dbReference type="PROSITE" id="PS51295"/>
    </source>
</evidence>
<name>A0A916QJF3_9GAMM</name>
<keyword evidence="5" id="KW-1185">Reference proteome</keyword>
<protein>
    <submittedName>
        <fullName evidence="4">RNA-binding protein</fullName>
    </submittedName>
</protein>
<reference evidence="4" key="1">
    <citation type="journal article" date="2014" name="Int. J. Syst. Evol. Microbiol.">
        <title>Complete genome sequence of Corynebacterium casei LMG S-19264T (=DSM 44701T), isolated from a smear-ripened cheese.</title>
        <authorList>
            <consortium name="US DOE Joint Genome Institute (JGI-PGF)"/>
            <person name="Walter F."/>
            <person name="Albersmeier A."/>
            <person name="Kalinowski J."/>
            <person name="Ruckert C."/>
        </authorList>
    </citation>
    <scope>NUCLEOTIDE SEQUENCE</scope>
    <source>
        <strain evidence="4">CGMCC 1.15425</strain>
    </source>
</reference>